<dbReference type="Proteomes" id="UP001189616">
    <property type="component" value="Unassembled WGS sequence"/>
</dbReference>
<sequence>MSSNHLPLVYACSGCSSVAQAANRLAVDLDRAGRAEMSCISGVGGGVRALVKTARSGRPILALDGCALACVKACLATAGVTADVHLVLNQLGAKKRYHADCGEEELAVATALVDEAVTALQQQIDAASGCAMPAAVSVGTD</sequence>
<dbReference type="Pfam" id="PF08859">
    <property type="entry name" value="DGC"/>
    <property type="match status" value="1"/>
</dbReference>
<reference evidence="1 2" key="1">
    <citation type="submission" date="2023-07" db="EMBL/GenBank/DDBJ databases">
        <authorList>
            <person name="Peeters C."/>
        </authorList>
    </citation>
    <scope>NUCLEOTIDE SEQUENCE [LARGE SCALE GENOMIC DNA]</scope>
    <source>
        <strain evidence="1 2">LMG 7141</strain>
    </source>
</reference>
<dbReference type="InterPro" id="IPR014958">
    <property type="entry name" value="DGC"/>
</dbReference>
<accession>A0ABM9J766</accession>
<dbReference type="EMBL" id="CATYWO010000002">
    <property type="protein sequence ID" value="CAJ0784832.1"/>
    <property type="molecule type" value="Genomic_DNA"/>
</dbReference>
<evidence type="ECO:0000313" key="2">
    <source>
        <dbReference type="Proteomes" id="UP001189616"/>
    </source>
</evidence>
<dbReference type="RefSeq" id="WP_012430621.1">
    <property type="nucleotide sequence ID" value="NZ_CATYWO010000002.1"/>
</dbReference>
<name>A0ABM9J766_9RALS</name>
<gene>
    <name evidence="1" type="ORF">LMG7141_01566</name>
</gene>
<evidence type="ECO:0008006" key="3">
    <source>
        <dbReference type="Google" id="ProtNLM"/>
    </source>
</evidence>
<evidence type="ECO:0000313" key="1">
    <source>
        <dbReference type="EMBL" id="CAJ0784832.1"/>
    </source>
</evidence>
<comment type="caution">
    <text evidence="1">The sequence shown here is derived from an EMBL/GenBank/DDBJ whole genome shotgun (WGS) entry which is preliminary data.</text>
</comment>
<keyword evidence="2" id="KW-1185">Reference proteome</keyword>
<dbReference type="PIRSF" id="PIRSF037181">
    <property type="entry name" value="DGC"/>
    <property type="match status" value="1"/>
</dbReference>
<organism evidence="1 2">
    <name type="scientific">Ralstonia condita</name>
    <dbReference type="NCBI Taxonomy" id="3058600"/>
    <lineage>
        <taxon>Bacteria</taxon>
        <taxon>Pseudomonadati</taxon>
        <taxon>Pseudomonadota</taxon>
        <taxon>Betaproteobacteria</taxon>
        <taxon>Burkholderiales</taxon>
        <taxon>Burkholderiaceae</taxon>
        <taxon>Ralstonia</taxon>
    </lineage>
</organism>
<protein>
    <recommendedName>
        <fullName evidence="3">Zinc-binding protein</fullName>
    </recommendedName>
</protein>
<proteinExistence type="predicted"/>